<dbReference type="GO" id="GO:0035332">
    <property type="term" value="P:positive regulation of hippo signaling"/>
    <property type="evidence" value="ECO:0007669"/>
    <property type="project" value="TreeGrafter"/>
</dbReference>
<dbReference type="GO" id="GO:0005886">
    <property type="term" value="C:plasma membrane"/>
    <property type="evidence" value="ECO:0007669"/>
    <property type="project" value="TreeGrafter"/>
</dbReference>
<reference evidence="3" key="1">
    <citation type="submission" date="2024-04" db="EMBL/GenBank/DDBJ databases">
        <title>Salinicola lusitanus LLJ914,a marine bacterium isolated from the Okinawa Trough.</title>
        <authorList>
            <person name="Li J."/>
        </authorList>
    </citation>
    <scope>NUCLEOTIDE SEQUENCE [LARGE SCALE GENOMIC DNA]</scope>
</reference>
<feature type="compositionally biased region" description="Basic and acidic residues" evidence="1">
    <location>
        <begin position="139"/>
        <end position="148"/>
    </location>
</feature>
<keyword evidence="3" id="KW-1185">Reference proteome</keyword>
<feature type="region of interest" description="Disordered" evidence="1">
    <location>
        <begin position="92"/>
        <end position="160"/>
    </location>
</feature>
<evidence type="ECO:0008006" key="4">
    <source>
        <dbReference type="Google" id="ProtNLM"/>
    </source>
</evidence>
<evidence type="ECO:0000256" key="1">
    <source>
        <dbReference type="SAM" id="MobiDB-lite"/>
    </source>
</evidence>
<proteinExistence type="predicted"/>
<evidence type="ECO:0000313" key="3">
    <source>
        <dbReference type="Proteomes" id="UP001460270"/>
    </source>
</evidence>
<dbReference type="PANTHER" id="PTHR13103">
    <property type="entry name" value="SCHWANNOMIN INTERACTING PROTEIN 1"/>
    <property type="match status" value="1"/>
</dbReference>
<sequence>MALHCILEPFARKRKGAVLDHDPVLVPLQLRPCSCLCPAGDSTNSSPNFSSLLGPVSSLSPGEARLCPGQTCRSEPGVCGGAEREVSVSVTADRAPQPGHGASTAPGQSPELRRRFTRDQDQSDRPGSDLGLVLVQSRFRPEDEASGEREDEEEESVPIMHWEELSARIEELERQEQSKHQGAALRRAWCDDHEEDKKKKRLSSRLQKNLQLCFYNDEDSEDEDGAKGKVPIGCGLKQEVVLTLRKLRDTRLAELRRETTDQVQVRWVRLVRSELEQRTVQDLQRLRTGLQKDTQDLSAGLVSVLLIRDQLRTKQEALLLDLLDLT</sequence>
<accession>A0AAW0PGP9</accession>
<feature type="compositionally biased region" description="Basic and acidic residues" evidence="1">
    <location>
        <begin position="111"/>
        <end position="127"/>
    </location>
</feature>
<gene>
    <name evidence="2" type="ORF">WMY93_007445</name>
</gene>
<dbReference type="AlphaFoldDB" id="A0AAW0PGP9"/>
<organism evidence="2 3">
    <name type="scientific">Mugilogobius chulae</name>
    <name type="common">yellowstripe goby</name>
    <dbReference type="NCBI Taxonomy" id="88201"/>
    <lineage>
        <taxon>Eukaryota</taxon>
        <taxon>Metazoa</taxon>
        <taxon>Chordata</taxon>
        <taxon>Craniata</taxon>
        <taxon>Vertebrata</taxon>
        <taxon>Euteleostomi</taxon>
        <taxon>Actinopterygii</taxon>
        <taxon>Neopterygii</taxon>
        <taxon>Teleostei</taxon>
        <taxon>Neoteleostei</taxon>
        <taxon>Acanthomorphata</taxon>
        <taxon>Gobiaria</taxon>
        <taxon>Gobiiformes</taxon>
        <taxon>Gobioidei</taxon>
        <taxon>Gobiidae</taxon>
        <taxon>Gobionellinae</taxon>
        <taxon>Mugilogobius</taxon>
    </lineage>
</organism>
<dbReference type="GO" id="GO:0030054">
    <property type="term" value="C:cell junction"/>
    <property type="evidence" value="ECO:0007669"/>
    <property type="project" value="TreeGrafter"/>
</dbReference>
<dbReference type="PANTHER" id="PTHR13103:SF4">
    <property type="entry name" value="SCHWANNOMIN-INTERACTING PROTEIN 1-LIKE ISOFORM X1"/>
    <property type="match status" value="1"/>
</dbReference>
<dbReference type="Proteomes" id="UP001460270">
    <property type="component" value="Unassembled WGS sequence"/>
</dbReference>
<comment type="caution">
    <text evidence="2">The sequence shown here is derived from an EMBL/GenBank/DDBJ whole genome shotgun (WGS) entry which is preliminary data.</text>
</comment>
<dbReference type="InterPro" id="IPR039045">
    <property type="entry name" value="SCHIP_1"/>
</dbReference>
<name>A0AAW0PGP9_9GOBI</name>
<evidence type="ECO:0000313" key="2">
    <source>
        <dbReference type="EMBL" id="KAK7925135.1"/>
    </source>
</evidence>
<protein>
    <recommendedName>
        <fullName evidence="4">Schwannomin interacting protein 1 C-terminal domain-containing protein</fullName>
    </recommendedName>
</protein>
<dbReference type="EMBL" id="JBBPFD010000005">
    <property type="protein sequence ID" value="KAK7925135.1"/>
    <property type="molecule type" value="Genomic_DNA"/>
</dbReference>